<dbReference type="InterPro" id="IPR002762">
    <property type="entry name" value="CbiX-like"/>
</dbReference>
<dbReference type="Pfam" id="PF01903">
    <property type="entry name" value="CbiX"/>
    <property type="match status" value="2"/>
</dbReference>
<keyword evidence="4" id="KW-1185">Reference proteome</keyword>
<dbReference type="GO" id="GO:0046872">
    <property type="term" value="F:metal ion binding"/>
    <property type="evidence" value="ECO:0007669"/>
    <property type="project" value="UniProtKB-KW"/>
</dbReference>
<sequence length="245" mass="25115">MTLVAVAHGSRDPRSAATVRALVGAVRTVSPGLDVREAFLDLSEPKVGDVLARLHAEGARTAVAAPLLLGSAYHARVDLPGIVAEAAERFPPLRVSVADVLGTDPLLDAVALDRLAAAGADPADPELGVVVAAVGSSHPPANDAVARLAARWQARHGCLAAPAFASAAKPDVPAALARLRARGARHFAVASWFLAPGLLPDRVLGQVREHAPGAPVAEPLGADPRVAELVVRRYHEAVSAAARSA</sequence>
<name>A0A2T0LU49_9PSEU</name>
<dbReference type="EMBL" id="PVNH01000006">
    <property type="protein sequence ID" value="PRX47233.1"/>
    <property type="molecule type" value="Genomic_DNA"/>
</dbReference>
<dbReference type="CDD" id="cd03416">
    <property type="entry name" value="CbiX_SirB_N"/>
    <property type="match status" value="1"/>
</dbReference>
<dbReference type="PANTHER" id="PTHR33542">
    <property type="entry name" value="SIROHYDROCHLORIN FERROCHELATASE, CHLOROPLASTIC"/>
    <property type="match status" value="1"/>
</dbReference>
<dbReference type="GO" id="GO:0016829">
    <property type="term" value="F:lyase activity"/>
    <property type="evidence" value="ECO:0007669"/>
    <property type="project" value="UniProtKB-KW"/>
</dbReference>
<dbReference type="Gene3D" id="3.40.50.1400">
    <property type="match status" value="2"/>
</dbReference>
<dbReference type="AlphaFoldDB" id="A0A2T0LU49"/>
<gene>
    <name evidence="3" type="ORF">B0I33_106334</name>
</gene>
<protein>
    <submittedName>
        <fullName evidence="3">Sirohydrochlorin ferrochelatase</fullName>
    </submittedName>
</protein>
<keyword evidence="1" id="KW-0479">Metal-binding</keyword>
<comment type="caution">
    <text evidence="3">The sequence shown here is derived from an EMBL/GenBank/DDBJ whole genome shotgun (WGS) entry which is preliminary data.</text>
</comment>
<dbReference type="SUPFAM" id="SSF53800">
    <property type="entry name" value="Chelatase"/>
    <property type="match status" value="1"/>
</dbReference>
<evidence type="ECO:0000313" key="4">
    <source>
        <dbReference type="Proteomes" id="UP000238362"/>
    </source>
</evidence>
<evidence type="ECO:0000313" key="3">
    <source>
        <dbReference type="EMBL" id="PRX47233.1"/>
    </source>
</evidence>
<reference evidence="3 4" key="1">
    <citation type="submission" date="2018-03" db="EMBL/GenBank/DDBJ databases">
        <title>Genomic Encyclopedia of Type Strains, Phase III (KMG-III): the genomes of soil and plant-associated and newly described type strains.</title>
        <authorList>
            <person name="Whitman W."/>
        </authorList>
    </citation>
    <scope>NUCLEOTIDE SEQUENCE [LARGE SCALE GENOMIC DNA]</scope>
    <source>
        <strain evidence="3 4">CGMCC 4.7125</strain>
    </source>
</reference>
<accession>A0A2T0LU49</accession>
<evidence type="ECO:0000256" key="1">
    <source>
        <dbReference type="ARBA" id="ARBA00022723"/>
    </source>
</evidence>
<dbReference type="Proteomes" id="UP000238362">
    <property type="component" value="Unassembled WGS sequence"/>
</dbReference>
<dbReference type="OrthoDB" id="482456at2"/>
<dbReference type="InterPro" id="IPR050963">
    <property type="entry name" value="Sirohydro_Cobaltochel/CbiX"/>
</dbReference>
<keyword evidence="2" id="KW-0456">Lyase</keyword>
<evidence type="ECO:0000256" key="2">
    <source>
        <dbReference type="ARBA" id="ARBA00023239"/>
    </source>
</evidence>
<dbReference type="PANTHER" id="PTHR33542:SF5">
    <property type="entry name" value="FERROCHELATASE CHE1"/>
    <property type="match status" value="1"/>
</dbReference>
<dbReference type="RefSeq" id="WP_106179749.1">
    <property type="nucleotide sequence ID" value="NZ_PVNH01000006.1"/>
</dbReference>
<proteinExistence type="predicted"/>
<organism evidence="3 4">
    <name type="scientific">Prauserella shujinwangii</name>
    <dbReference type="NCBI Taxonomy" id="1453103"/>
    <lineage>
        <taxon>Bacteria</taxon>
        <taxon>Bacillati</taxon>
        <taxon>Actinomycetota</taxon>
        <taxon>Actinomycetes</taxon>
        <taxon>Pseudonocardiales</taxon>
        <taxon>Pseudonocardiaceae</taxon>
        <taxon>Prauserella</taxon>
    </lineage>
</organism>